<keyword evidence="3" id="KW-1185">Reference proteome</keyword>
<evidence type="ECO:0000313" key="3">
    <source>
        <dbReference type="Proteomes" id="UP000248395"/>
    </source>
</evidence>
<dbReference type="RefSeq" id="WP_193394265.1">
    <property type="nucleotide sequence ID" value="NZ_LNQU01000005.1"/>
</dbReference>
<accession>A0A318JNE7</accession>
<protein>
    <submittedName>
        <fullName evidence="2">AlpA family transcriptional regulator</fullName>
    </submittedName>
</protein>
<reference evidence="2 3" key="1">
    <citation type="submission" date="2018-05" db="EMBL/GenBank/DDBJ databases">
        <title>Genomic Encyclopedia of Type Strains, Phase IV (KMG-IV): sequencing the most valuable type-strain genomes for metagenomic binning, comparative biology and taxonomic classification.</title>
        <authorList>
            <person name="Goeker M."/>
        </authorList>
    </citation>
    <scope>NUCLEOTIDE SEQUENCE [LARGE SCALE GENOMIC DNA]</scope>
    <source>
        <strain evidence="2 3">DSM 25134</strain>
    </source>
</reference>
<comment type="caution">
    <text evidence="2">The sequence shown here is derived from an EMBL/GenBank/DDBJ whole genome shotgun (WGS) entry which is preliminary data.</text>
</comment>
<sequence length="100" mass="11151">MKTDELLRKQYDPKPRIQPIFMDLQTVAAALSISVSTVQALVRAGDLPGPRKISGNRVGWLWREIVEWSENRPLSDIPPPPNTGAKKPRKPTPQDGLITV</sequence>
<organism evidence="2 3">
    <name type="scientific">Aquitalea magnusonii</name>
    <dbReference type="NCBI Taxonomy" id="332411"/>
    <lineage>
        <taxon>Bacteria</taxon>
        <taxon>Pseudomonadati</taxon>
        <taxon>Pseudomonadota</taxon>
        <taxon>Betaproteobacteria</taxon>
        <taxon>Neisseriales</taxon>
        <taxon>Chromobacteriaceae</taxon>
        <taxon>Aquitalea</taxon>
    </lineage>
</organism>
<dbReference type="Proteomes" id="UP000248395">
    <property type="component" value="Unassembled WGS sequence"/>
</dbReference>
<gene>
    <name evidence="2" type="ORF">DFR38_10454</name>
</gene>
<proteinExistence type="predicted"/>
<dbReference type="Pfam" id="PF05930">
    <property type="entry name" value="Phage_AlpA"/>
    <property type="match status" value="1"/>
</dbReference>
<evidence type="ECO:0000313" key="2">
    <source>
        <dbReference type="EMBL" id="PXX49414.1"/>
    </source>
</evidence>
<name>A0A318JNE7_9NEIS</name>
<evidence type="ECO:0000256" key="1">
    <source>
        <dbReference type="SAM" id="MobiDB-lite"/>
    </source>
</evidence>
<dbReference type="EMBL" id="QJKC01000004">
    <property type="protein sequence ID" value="PXX49414.1"/>
    <property type="molecule type" value="Genomic_DNA"/>
</dbReference>
<feature type="region of interest" description="Disordered" evidence="1">
    <location>
        <begin position="72"/>
        <end position="100"/>
    </location>
</feature>
<dbReference type="InterPro" id="IPR010260">
    <property type="entry name" value="AlpA"/>
</dbReference>
<dbReference type="AlphaFoldDB" id="A0A318JNE7"/>